<dbReference type="SUPFAM" id="SSF81321">
    <property type="entry name" value="Family A G protein-coupled receptor-like"/>
    <property type="match status" value="1"/>
</dbReference>
<dbReference type="PRINTS" id="PR00237">
    <property type="entry name" value="GPCRRHODOPSN"/>
</dbReference>
<keyword evidence="6 10" id="KW-0472">Membrane</keyword>
<evidence type="ECO:0000256" key="7">
    <source>
        <dbReference type="ARBA" id="ARBA00023170"/>
    </source>
</evidence>
<dbReference type="PANTHER" id="PTHR22752">
    <property type="entry name" value="G PROTEIN-COUPLED RECEPTOR"/>
    <property type="match status" value="1"/>
</dbReference>
<evidence type="ECO:0000259" key="11">
    <source>
        <dbReference type="PROSITE" id="PS50262"/>
    </source>
</evidence>
<dbReference type="Proteomes" id="UP001159405">
    <property type="component" value="Unassembled WGS sequence"/>
</dbReference>
<protein>
    <recommendedName>
        <fullName evidence="11">G-protein coupled receptors family 1 profile domain-containing protein</fullName>
    </recommendedName>
</protein>
<keyword evidence="5 9" id="KW-0297">G-protein coupled receptor</keyword>
<evidence type="ECO:0000256" key="3">
    <source>
        <dbReference type="ARBA" id="ARBA00022692"/>
    </source>
</evidence>
<reference evidence="12 13" key="1">
    <citation type="submission" date="2022-05" db="EMBL/GenBank/DDBJ databases">
        <authorList>
            <consortium name="Genoscope - CEA"/>
            <person name="William W."/>
        </authorList>
    </citation>
    <scope>NUCLEOTIDE SEQUENCE [LARGE SCALE GENOMIC DNA]</scope>
</reference>
<accession>A0ABN8MYM7</accession>
<comment type="caution">
    <text evidence="12">The sequence shown here is derived from an EMBL/GenBank/DDBJ whole genome shotgun (WGS) entry which is preliminary data.</text>
</comment>
<dbReference type="EMBL" id="CALNXK010000005">
    <property type="protein sequence ID" value="CAH3037149.1"/>
    <property type="molecule type" value="Genomic_DNA"/>
</dbReference>
<evidence type="ECO:0000313" key="13">
    <source>
        <dbReference type="Proteomes" id="UP001159405"/>
    </source>
</evidence>
<keyword evidence="8 9" id="KW-0807">Transducer</keyword>
<evidence type="ECO:0000256" key="5">
    <source>
        <dbReference type="ARBA" id="ARBA00023040"/>
    </source>
</evidence>
<dbReference type="InterPro" id="IPR000276">
    <property type="entry name" value="GPCR_Rhodpsn"/>
</dbReference>
<feature type="transmembrane region" description="Helical" evidence="10">
    <location>
        <begin position="240"/>
        <end position="261"/>
    </location>
</feature>
<feature type="transmembrane region" description="Helical" evidence="10">
    <location>
        <begin position="65"/>
        <end position="84"/>
    </location>
</feature>
<gene>
    <name evidence="12" type="ORF">PLOB_00035353</name>
</gene>
<feature type="transmembrane region" description="Helical" evidence="10">
    <location>
        <begin position="146"/>
        <end position="166"/>
    </location>
</feature>
<feature type="transmembrane region" description="Helical" evidence="10">
    <location>
        <begin position="104"/>
        <end position="125"/>
    </location>
</feature>
<keyword evidence="3 9" id="KW-0812">Transmembrane</keyword>
<dbReference type="CDD" id="cd00637">
    <property type="entry name" value="7tm_classA_rhodopsin-like"/>
    <property type="match status" value="1"/>
</dbReference>
<dbReference type="Gene3D" id="1.20.1070.10">
    <property type="entry name" value="Rhodopsin 7-helix transmembrane proteins"/>
    <property type="match status" value="1"/>
</dbReference>
<proteinExistence type="inferred from homology"/>
<evidence type="ECO:0000256" key="9">
    <source>
        <dbReference type="RuleBase" id="RU000688"/>
    </source>
</evidence>
<evidence type="ECO:0000256" key="10">
    <source>
        <dbReference type="SAM" id="Phobius"/>
    </source>
</evidence>
<evidence type="ECO:0000256" key="6">
    <source>
        <dbReference type="ARBA" id="ARBA00023136"/>
    </source>
</evidence>
<comment type="subcellular location">
    <subcellularLocation>
        <location evidence="1">Cell membrane</location>
        <topology evidence="1">Multi-pass membrane protein</topology>
    </subcellularLocation>
</comment>
<feature type="transmembrane region" description="Helical" evidence="10">
    <location>
        <begin position="186"/>
        <end position="209"/>
    </location>
</feature>
<name>A0ABN8MYM7_9CNID</name>
<feature type="domain" description="G-protein coupled receptors family 1 profile" evidence="11">
    <location>
        <begin position="45"/>
        <end position="296"/>
    </location>
</feature>
<comment type="similarity">
    <text evidence="9">Belongs to the G-protein coupled receptor 1 family.</text>
</comment>
<keyword evidence="2" id="KW-1003">Cell membrane</keyword>
<keyword evidence="4 10" id="KW-1133">Transmembrane helix</keyword>
<feature type="transmembrane region" description="Helical" evidence="10">
    <location>
        <begin position="34"/>
        <end position="56"/>
    </location>
</feature>
<dbReference type="PROSITE" id="PS50262">
    <property type="entry name" value="G_PROTEIN_RECEP_F1_2"/>
    <property type="match status" value="1"/>
</dbReference>
<dbReference type="PROSITE" id="PS00237">
    <property type="entry name" value="G_PROTEIN_RECEP_F1_1"/>
    <property type="match status" value="1"/>
</dbReference>
<evidence type="ECO:0000256" key="1">
    <source>
        <dbReference type="ARBA" id="ARBA00004651"/>
    </source>
</evidence>
<keyword evidence="7 9" id="KW-0675">Receptor</keyword>
<dbReference type="Pfam" id="PF00001">
    <property type="entry name" value="7tm_1"/>
    <property type="match status" value="1"/>
</dbReference>
<evidence type="ECO:0000313" key="12">
    <source>
        <dbReference type="EMBL" id="CAH3037149.1"/>
    </source>
</evidence>
<feature type="transmembrane region" description="Helical" evidence="10">
    <location>
        <begin position="281"/>
        <end position="299"/>
    </location>
</feature>
<evidence type="ECO:0000256" key="4">
    <source>
        <dbReference type="ARBA" id="ARBA00022989"/>
    </source>
</evidence>
<keyword evidence="13" id="KW-1185">Reference proteome</keyword>
<evidence type="ECO:0000256" key="8">
    <source>
        <dbReference type="ARBA" id="ARBA00023224"/>
    </source>
</evidence>
<organism evidence="12 13">
    <name type="scientific">Porites lobata</name>
    <dbReference type="NCBI Taxonomy" id="104759"/>
    <lineage>
        <taxon>Eukaryota</taxon>
        <taxon>Metazoa</taxon>
        <taxon>Cnidaria</taxon>
        <taxon>Anthozoa</taxon>
        <taxon>Hexacorallia</taxon>
        <taxon>Scleractinia</taxon>
        <taxon>Fungiina</taxon>
        <taxon>Poritidae</taxon>
        <taxon>Porites</taxon>
    </lineage>
</organism>
<evidence type="ECO:0000256" key="2">
    <source>
        <dbReference type="ARBA" id="ARBA00022475"/>
    </source>
</evidence>
<dbReference type="InterPro" id="IPR017452">
    <property type="entry name" value="GPCR_Rhodpsn_7TM"/>
</dbReference>
<sequence length="349" mass="40476">MIHSTDKQQQEQLEDMLKEFKARSKTTVMLETGFYMLVLLLLFAGNFMTLLVMFLYRRMRTIPNMFVASLAVSDLLFGVLLALPLDIPTLVTSQWPFNDLTCQFQGYTATILTVASIHTLVLMAVNRYFRIVKPEKYHRYFTKKKTMMMIVVSWASSMIAPFPYFLRGGKMVFHPYNFVCSPPVNNSAFLGYGLLLYIGFPSCIMFYCYTMIFKTVRRHNYKFQLPGMRFRSVNVQEIKIARTLFVVVVSFNLCWISVLLINLVDTIRRSWVFSREVYVTLHFLIALSSALNPLIYSVLNRNFRECYMKVLSCRYCCCSKRAVVKPKGNASVVHTRREAFALGLRGTRS</sequence>